<comment type="caution">
    <text evidence="2">The sequence shown here is derived from an EMBL/GenBank/DDBJ whole genome shotgun (WGS) entry which is preliminary data.</text>
</comment>
<evidence type="ECO:0000256" key="1">
    <source>
        <dbReference type="SAM" id="MobiDB-lite"/>
    </source>
</evidence>
<organism evidence="2">
    <name type="scientific">bioreactor metagenome</name>
    <dbReference type="NCBI Taxonomy" id="1076179"/>
    <lineage>
        <taxon>unclassified sequences</taxon>
        <taxon>metagenomes</taxon>
        <taxon>ecological metagenomes</taxon>
    </lineage>
</organism>
<feature type="region of interest" description="Disordered" evidence="1">
    <location>
        <begin position="26"/>
        <end position="65"/>
    </location>
</feature>
<dbReference type="AlphaFoldDB" id="A0A645BBD2"/>
<reference evidence="2" key="1">
    <citation type="submission" date="2019-08" db="EMBL/GenBank/DDBJ databases">
        <authorList>
            <person name="Kucharzyk K."/>
            <person name="Murdoch R.W."/>
            <person name="Higgins S."/>
            <person name="Loffler F."/>
        </authorList>
    </citation>
    <scope>NUCLEOTIDE SEQUENCE</scope>
</reference>
<gene>
    <name evidence="2" type="ORF">SDC9_109277</name>
</gene>
<name>A0A645BBD2_9ZZZZ</name>
<sequence length="65" mass="6801">MGVPAVGHLPRKAACMGGLALFQHGKGHNAHTDQRHRAKLQAGHSLAQKQKAQQRGDGAGRIADG</sequence>
<accession>A0A645BBD2</accession>
<protein>
    <submittedName>
        <fullName evidence="2">Uncharacterized protein</fullName>
    </submittedName>
</protein>
<proteinExistence type="predicted"/>
<dbReference type="EMBL" id="VSSQ01018849">
    <property type="protein sequence ID" value="MPM62406.1"/>
    <property type="molecule type" value="Genomic_DNA"/>
</dbReference>
<evidence type="ECO:0000313" key="2">
    <source>
        <dbReference type="EMBL" id="MPM62406.1"/>
    </source>
</evidence>